<keyword evidence="4" id="KW-1185">Reference proteome</keyword>
<dbReference type="InterPro" id="IPR027843">
    <property type="entry name" value="DUF4440"/>
</dbReference>
<feature type="signal peptide" evidence="1">
    <location>
        <begin position="1"/>
        <end position="31"/>
    </location>
</feature>
<dbReference type="Gene3D" id="3.10.450.50">
    <property type="match status" value="1"/>
</dbReference>
<keyword evidence="1" id="KW-0732">Signal</keyword>
<evidence type="ECO:0000259" key="2">
    <source>
        <dbReference type="Pfam" id="PF14534"/>
    </source>
</evidence>
<feature type="chain" id="PRO_5046474051" evidence="1">
    <location>
        <begin position="32"/>
        <end position="179"/>
    </location>
</feature>
<dbReference type="Proteomes" id="UP001455088">
    <property type="component" value="Unassembled WGS sequence"/>
</dbReference>
<accession>A0ABU9JML8</accession>
<dbReference type="EMBL" id="JBBYHY010000005">
    <property type="protein sequence ID" value="MEL3954088.1"/>
    <property type="molecule type" value="Genomic_DNA"/>
</dbReference>
<dbReference type="InterPro" id="IPR032710">
    <property type="entry name" value="NTF2-like_dom_sf"/>
</dbReference>
<comment type="caution">
    <text evidence="3">The sequence shown here is derived from an EMBL/GenBank/DDBJ whole genome shotgun (WGS) entry which is preliminary data.</text>
</comment>
<dbReference type="SUPFAM" id="SSF54427">
    <property type="entry name" value="NTF2-like"/>
    <property type="match status" value="1"/>
</dbReference>
<dbReference type="RefSeq" id="WP_319624301.1">
    <property type="nucleotide sequence ID" value="NZ_JBBYHY010000005.1"/>
</dbReference>
<reference evidence="3 4" key="1">
    <citation type="submission" date="2024-04" db="EMBL/GenBank/DDBJ databases">
        <title>Bacterial endophytes with biocontrol capabilities against important plant pathogens.</title>
        <authorList>
            <person name="Alayande K.A."/>
        </authorList>
    </citation>
    <scope>NUCLEOTIDE SEQUENCE [LARGE SCALE GENOMIC DNA]</scope>
    <source>
        <strain evidence="3 4">KV22</strain>
    </source>
</reference>
<sequence length="179" mass="19854">MKQALPMKRFPAVVAAVLLAAGMLAPLAASAGEEAEDAAALTRTITGLDDQVFDAYNRCDLETFTRYFSPTVEFYHDSGGATFDRDTVVSNTRKYICHKVRRERVPGTLKVYPIKNFGAIEEGEHRFCEVATGKCEGSAKFVMVWQHKDGQWQMTRVLSYGHRALTVAEKAALETTGQK</sequence>
<evidence type="ECO:0000313" key="3">
    <source>
        <dbReference type="EMBL" id="MEL3954088.1"/>
    </source>
</evidence>
<evidence type="ECO:0000256" key="1">
    <source>
        <dbReference type="SAM" id="SignalP"/>
    </source>
</evidence>
<dbReference type="Pfam" id="PF14534">
    <property type="entry name" value="DUF4440"/>
    <property type="match status" value="1"/>
</dbReference>
<organism evidence="3 4">
    <name type="scientific">Stenotrophomonas bentonitica</name>
    <dbReference type="NCBI Taxonomy" id="1450134"/>
    <lineage>
        <taxon>Bacteria</taxon>
        <taxon>Pseudomonadati</taxon>
        <taxon>Pseudomonadota</taxon>
        <taxon>Gammaproteobacteria</taxon>
        <taxon>Lysobacterales</taxon>
        <taxon>Lysobacteraceae</taxon>
        <taxon>Stenotrophomonas</taxon>
    </lineage>
</organism>
<proteinExistence type="predicted"/>
<feature type="domain" description="DUF4440" evidence="2">
    <location>
        <begin position="45"/>
        <end position="154"/>
    </location>
</feature>
<name>A0ABU9JML8_9GAMM</name>
<gene>
    <name evidence="3" type="ORF">AAE039_10995</name>
</gene>
<protein>
    <submittedName>
        <fullName evidence="3">Nuclear transport factor 2 family protein</fullName>
    </submittedName>
</protein>
<evidence type="ECO:0000313" key="4">
    <source>
        <dbReference type="Proteomes" id="UP001455088"/>
    </source>
</evidence>